<keyword evidence="9 12" id="KW-0521">NADP</keyword>
<dbReference type="InterPro" id="IPR004794">
    <property type="entry name" value="Eubact_RibD"/>
</dbReference>
<dbReference type="NCBIfam" id="NF008052">
    <property type="entry name" value="PRK10786.1"/>
    <property type="match status" value="1"/>
</dbReference>
<dbReference type="InterPro" id="IPR011549">
    <property type="entry name" value="RibD_C"/>
</dbReference>
<dbReference type="PROSITE" id="PS51747">
    <property type="entry name" value="CYT_DCMP_DEAMINASES_2"/>
    <property type="match status" value="1"/>
</dbReference>
<keyword evidence="11" id="KW-0511">Multifunctional enzyme</keyword>
<evidence type="ECO:0000256" key="10">
    <source>
        <dbReference type="ARBA" id="ARBA00023002"/>
    </source>
</evidence>
<sequence>MSSDDFYMARAFELARKGRFTTTPNPNVGCVIVRDGEIVGEGYHIQAGGPHAEVHALRMAGERAKGATAYVTLEPCSHHGRTPPCADALLNAGITRVVAAMQDPNPDVAGRGLYRLAQAGVEVCNGLMPAQAEAINLGFLKRMRTGFPYIQLKIAASLDGKTAMASGESQWITSAAARQDVQRFRAESSAILSTSATVLADDPSLTVRWTELDEDTQSVYPADFVSSDTASSEGVRQPLRVIVDSKNRVTPQHRLVNQPGRTLLARVQADDKTWPSSTEQLQVPANAQGRVDLVILMMQLAKRQVNSVWVEAGAELAGALLQAGLVDELIVYMAPKLLGETARGLCVLPGLENLADAPNFEFTDVRQIGPDLRLRLKPVY</sequence>
<evidence type="ECO:0000256" key="8">
    <source>
        <dbReference type="ARBA" id="ARBA00022833"/>
    </source>
</evidence>
<comment type="function">
    <text evidence="1 12">Converts 2,5-diamino-6-(ribosylamino)-4(3h)-pyrimidinone 5'-phosphate into 5-amino-6-(ribosylamino)-2,4(1h,3h)-pyrimidinedione 5'-phosphate.</text>
</comment>
<dbReference type="RefSeq" id="WP_045046033.1">
    <property type="nucleotide sequence ID" value="NZ_CP114058.1"/>
</dbReference>
<dbReference type="InterPro" id="IPR024072">
    <property type="entry name" value="DHFR-like_dom_sf"/>
</dbReference>
<dbReference type="SUPFAM" id="SSF53597">
    <property type="entry name" value="Dihydrofolate reductase-like"/>
    <property type="match status" value="1"/>
</dbReference>
<dbReference type="InterPro" id="IPR016192">
    <property type="entry name" value="APOBEC/CMP_deaminase_Zn-bd"/>
</dbReference>
<evidence type="ECO:0000313" key="15">
    <source>
        <dbReference type="Proteomes" id="UP001164712"/>
    </source>
</evidence>
<dbReference type="InterPro" id="IPR016193">
    <property type="entry name" value="Cytidine_deaminase-like"/>
</dbReference>
<comment type="cofactor">
    <cofactor evidence="12">
        <name>Zn(2+)</name>
        <dbReference type="ChEBI" id="CHEBI:29105"/>
    </cofactor>
    <text evidence="12">Binds 1 zinc ion.</text>
</comment>
<comment type="catalytic activity">
    <reaction evidence="12">
        <text>2,5-diamino-6-hydroxy-4-(5-phosphoribosylamino)-pyrimidine + H2O + H(+) = 5-amino-6-(5-phospho-D-ribosylamino)uracil + NH4(+)</text>
        <dbReference type="Rhea" id="RHEA:21868"/>
        <dbReference type="ChEBI" id="CHEBI:15377"/>
        <dbReference type="ChEBI" id="CHEBI:15378"/>
        <dbReference type="ChEBI" id="CHEBI:28938"/>
        <dbReference type="ChEBI" id="CHEBI:58453"/>
        <dbReference type="ChEBI" id="CHEBI:58614"/>
        <dbReference type="EC" id="3.5.4.26"/>
    </reaction>
</comment>
<dbReference type="Gene3D" id="3.40.430.10">
    <property type="entry name" value="Dihydrofolate Reductase, subunit A"/>
    <property type="match status" value="1"/>
</dbReference>
<accession>A0ABY7HKU1</accession>
<evidence type="ECO:0000313" key="14">
    <source>
        <dbReference type="EMBL" id="WAS99968.1"/>
    </source>
</evidence>
<organism evidence="14 15">
    <name type="scientific">Rouxiella chamberiensis</name>
    <dbReference type="NCBI Taxonomy" id="1513468"/>
    <lineage>
        <taxon>Bacteria</taxon>
        <taxon>Pseudomonadati</taxon>
        <taxon>Pseudomonadota</taxon>
        <taxon>Gammaproteobacteria</taxon>
        <taxon>Enterobacterales</taxon>
        <taxon>Yersiniaceae</taxon>
        <taxon>Rouxiella</taxon>
    </lineage>
</organism>
<dbReference type="CDD" id="cd01284">
    <property type="entry name" value="Riboflavin_deaminase-reductase"/>
    <property type="match status" value="1"/>
</dbReference>
<keyword evidence="6 12" id="KW-0686">Riboflavin biosynthesis</keyword>
<dbReference type="SUPFAM" id="SSF53927">
    <property type="entry name" value="Cytidine deaminase-like"/>
    <property type="match status" value="1"/>
</dbReference>
<evidence type="ECO:0000256" key="12">
    <source>
        <dbReference type="PIRNR" id="PIRNR006769"/>
    </source>
</evidence>
<dbReference type="InterPro" id="IPR050765">
    <property type="entry name" value="Riboflavin_Biosynth_HTPR"/>
</dbReference>
<keyword evidence="15" id="KW-1185">Reference proteome</keyword>
<reference evidence="14" key="1">
    <citation type="submission" date="2022-12" db="EMBL/GenBank/DDBJ databases">
        <title>Complete genome sequence of an Australian strain of Rouxiella badensis DAR84756 and resolution of the R. badensis DSM100043 and R. chamberiensis DSM28324 genomes.</title>
        <authorList>
            <person name="Paul S."/>
            <person name="Anderson P.J."/>
            <person name="Maynard G."/>
            <person name="Dyall-Smith M."/>
            <person name="Kudinha T."/>
        </authorList>
    </citation>
    <scope>NUCLEOTIDE SEQUENCE</scope>
    <source>
        <strain evidence="14">DSM 28324</strain>
    </source>
</reference>
<evidence type="ECO:0000256" key="9">
    <source>
        <dbReference type="ARBA" id="ARBA00022857"/>
    </source>
</evidence>
<dbReference type="NCBIfam" id="TIGR00227">
    <property type="entry name" value="ribD_Cterm"/>
    <property type="match status" value="1"/>
</dbReference>
<dbReference type="NCBIfam" id="TIGR00326">
    <property type="entry name" value="eubact_ribD"/>
    <property type="match status" value="1"/>
</dbReference>
<dbReference type="EC" id="3.5.4.26" evidence="12"/>
<evidence type="ECO:0000259" key="13">
    <source>
        <dbReference type="PROSITE" id="PS51747"/>
    </source>
</evidence>
<comment type="catalytic activity">
    <reaction evidence="12">
        <text>5-amino-6-(5-phospho-D-ribitylamino)uracil + NADP(+) = 5-amino-6-(5-phospho-D-ribosylamino)uracil + NADPH + H(+)</text>
        <dbReference type="Rhea" id="RHEA:17845"/>
        <dbReference type="ChEBI" id="CHEBI:15378"/>
        <dbReference type="ChEBI" id="CHEBI:57783"/>
        <dbReference type="ChEBI" id="CHEBI:58349"/>
        <dbReference type="ChEBI" id="CHEBI:58421"/>
        <dbReference type="ChEBI" id="CHEBI:58453"/>
        <dbReference type="EC" id="1.1.1.193"/>
    </reaction>
</comment>
<evidence type="ECO:0000256" key="2">
    <source>
        <dbReference type="ARBA" id="ARBA00004882"/>
    </source>
</evidence>
<dbReference type="Proteomes" id="UP001164712">
    <property type="component" value="Chromosome"/>
</dbReference>
<gene>
    <name evidence="14" type="primary">ribD</name>
    <name evidence="14" type="ORF">O1V66_13085</name>
</gene>
<evidence type="ECO:0000256" key="5">
    <source>
        <dbReference type="ARBA" id="ARBA00007417"/>
    </source>
</evidence>
<dbReference type="InterPro" id="IPR002734">
    <property type="entry name" value="RibDG_C"/>
</dbReference>
<dbReference type="InterPro" id="IPR002125">
    <property type="entry name" value="CMP_dCMP_dom"/>
</dbReference>
<evidence type="ECO:0000256" key="1">
    <source>
        <dbReference type="ARBA" id="ARBA00002151"/>
    </source>
</evidence>
<dbReference type="PROSITE" id="PS00903">
    <property type="entry name" value="CYT_DCMP_DEAMINASES_1"/>
    <property type="match status" value="1"/>
</dbReference>
<feature type="domain" description="CMP/dCMP-type deaminase" evidence="13">
    <location>
        <begin position="2"/>
        <end position="124"/>
    </location>
</feature>
<keyword evidence="7 12" id="KW-0479">Metal-binding</keyword>
<evidence type="ECO:0000256" key="4">
    <source>
        <dbReference type="ARBA" id="ARBA00005259"/>
    </source>
</evidence>
<keyword evidence="12" id="KW-0378">Hydrolase</keyword>
<dbReference type="EC" id="1.1.1.193" evidence="12"/>
<dbReference type="PIRSF" id="PIRSF006769">
    <property type="entry name" value="RibD"/>
    <property type="match status" value="1"/>
</dbReference>
<protein>
    <recommendedName>
        <fullName evidence="12">Riboflavin biosynthesis protein RibD</fullName>
    </recommendedName>
    <domain>
        <recommendedName>
            <fullName evidence="12">Diaminohydroxyphosphoribosylaminopyrimidine deaminase</fullName>
            <shortName evidence="12">DRAP deaminase</shortName>
            <ecNumber evidence="12">3.5.4.26</ecNumber>
        </recommendedName>
        <alternativeName>
            <fullName evidence="12">Riboflavin-specific deaminase</fullName>
        </alternativeName>
    </domain>
    <domain>
        <recommendedName>
            <fullName evidence="12">5-amino-6-(5-phosphoribosylamino)uracil reductase</fullName>
            <ecNumber evidence="12">1.1.1.193</ecNumber>
        </recommendedName>
        <alternativeName>
            <fullName evidence="12">HTP reductase</fullName>
        </alternativeName>
    </domain>
</protein>
<dbReference type="PANTHER" id="PTHR38011:SF7">
    <property type="entry name" value="2,5-DIAMINO-6-RIBOSYLAMINO-4(3H)-PYRIMIDINONE 5'-PHOSPHATE REDUCTASE"/>
    <property type="match status" value="1"/>
</dbReference>
<dbReference type="Pfam" id="PF00383">
    <property type="entry name" value="dCMP_cyt_deam_1"/>
    <property type="match status" value="1"/>
</dbReference>
<evidence type="ECO:0000256" key="11">
    <source>
        <dbReference type="ARBA" id="ARBA00023268"/>
    </source>
</evidence>
<keyword evidence="10 12" id="KW-0560">Oxidoreductase</keyword>
<comment type="similarity">
    <text evidence="4 12">In the N-terminal section; belongs to the cytidine and deoxycytidylate deaminase family.</text>
</comment>
<dbReference type="EMBL" id="CP114058">
    <property type="protein sequence ID" value="WAS99968.1"/>
    <property type="molecule type" value="Genomic_DNA"/>
</dbReference>
<evidence type="ECO:0000256" key="3">
    <source>
        <dbReference type="ARBA" id="ARBA00004910"/>
    </source>
</evidence>
<keyword evidence="8 12" id="KW-0862">Zinc</keyword>
<name>A0ABY7HKU1_9GAMM</name>
<dbReference type="PANTHER" id="PTHR38011">
    <property type="entry name" value="DIHYDROFOLATE REDUCTASE FAMILY PROTEIN (AFU_ORTHOLOGUE AFUA_8G06820)"/>
    <property type="match status" value="1"/>
</dbReference>
<dbReference type="Gene3D" id="3.40.140.10">
    <property type="entry name" value="Cytidine Deaminase, domain 2"/>
    <property type="match status" value="1"/>
</dbReference>
<comment type="pathway">
    <text evidence="3 12">Cofactor biosynthesis; riboflavin biosynthesis; 5-amino-6-(D-ribitylamino)uracil from GTP: step 3/4.</text>
</comment>
<comment type="similarity">
    <text evidence="5 12">In the C-terminal section; belongs to the HTP reductase family.</text>
</comment>
<dbReference type="Pfam" id="PF01872">
    <property type="entry name" value="RibD_C"/>
    <property type="match status" value="1"/>
</dbReference>
<proteinExistence type="inferred from homology"/>
<evidence type="ECO:0000256" key="6">
    <source>
        <dbReference type="ARBA" id="ARBA00022619"/>
    </source>
</evidence>
<comment type="pathway">
    <text evidence="2 12">Cofactor biosynthesis; riboflavin biosynthesis; 5-amino-6-(D-ribitylamino)uracil from GTP: step 2/4.</text>
</comment>
<evidence type="ECO:0000256" key="7">
    <source>
        <dbReference type="ARBA" id="ARBA00022723"/>
    </source>
</evidence>